<evidence type="ECO:0000259" key="6">
    <source>
        <dbReference type="Pfam" id="PF01880"/>
    </source>
</evidence>
<dbReference type="Proteomes" id="UP000196053">
    <property type="component" value="Chromosome I"/>
</dbReference>
<keyword evidence="5" id="KW-0408">Iron</keyword>
<evidence type="ECO:0000256" key="4">
    <source>
        <dbReference type="ARBA" id="ARBA00022982"/>
    </source>
</evidence>
<keyword evidence="4" id="KW-0249">Electron transport</keyword>
<dbReference type="Gene3D" id="2.20.28.100">
    <property type="entry name" value="Desulphoferrodoxin, N-terminal domain"/>
    <property type="match status" value="1"/>
</dbReference>
<dbReference type="PANTHER" id="PTHR36541">
    <property type="entry name" value="SUPEROXIDE REDUCTASE-RELATED"/>
    <property type="match status" value="1"/>
</dbReference>
<name>A0A0K8J2T4_9FIRM</name>
<proteinExistence type="inferred from homology"/>
<accession>A0A0K8J2T4</accession>
<dbReference type="GO" id="GO:0050605">
    <property type="term" value="F:superoxide reductase activity"/>
    <property type="evidence" value="ECO:0007669"/>
    <property type="project" value="UniProtKB-EC"/>
</dbReference>
<sequence>MNKEPKFFICKHCGNIIEKVVDSGVLTVCCGEEMEELVANTVDAAKEKHVPSVTIEDNIVRVEVGEVLHPMEEKHYIMWIYLHTKKGIQRKDLQPGQEPKAVFALEDDEVIAVYEYCNLHGLWKKDIV</sequence>
<dbReference type="InterPro" id="IPR002742">
    <property type="entry name" value="Desulfoferrodoxin_Fe-bd_dom"/>
</dbReference>
<keyword evidence="8" id="KW-1185">Reference proteome</keyword>
<evidence type="ECO:0000313" key="8">
    <source>
        <dbReference type="Proteomes" id="UP000196053"/>
    </source>
</evidence>
<protein>
    <recommendedName>
        <fullName evidence="6">Desulfoferrodoxin ferrous iron-binding domain-containing protein</fullName>
    </recommendedName>
</protein>
<evidence type="ECO:0000313" key="7">
    <source>
        <dbReference type="EMBL" id="CUH91827.1"/>
    </source>
</evidence>
<dbReference type="SUPFAM" id="SSF49367">
    <property type="entry name" value="Superoxide reductase-like"/>
    <property type="match status" value="1"/>
</dbReference>
<dbReference type="InterPro" id="IPR051233">
    <property type="entry name" value="Desulfoferrodoxin_SOR"/>
</dbReference>
<evidence type="ECO:0000256" key="2">
    <source>
        <dbReference type="ARBA" id="ARBA00022448"/>
    </source>
</evidence>
<dbReference type="InterPro" id="IPR038094">
    <property type="entry name" value="Desulfoferrodoxin_N_sf"/>
</dbReference>
<reference evidence="8" key="1">
    <citation type="submission" date="2015-09" db="EMBL/GenBank/DDBJ databases">
        <authorList>
            <person name="Wibberg D."/>
        </authorList>
    </citation>
    <scope>NUCLEOTIDE SEQUENCE [LARGE SCALE GENOMIC DNA]</scope>
    <source>
        <strain evidence="8">SD1D</strain>
    </source>
</reference>
<comment type="similarity">
    <text evidence="1">Belongs to the desulfoferrodoxin family.</text>
</comment>
<dbReference type="Pfam" id="PF01880">
    <property type="entry name" value="Desulfoferrodox"/>
    <property type="match status" value="1"/>
</dbReference>
<keyword evidence="2" id="KW-0813">Transport</keyword>
<dbReference type="EMBL" id="LN879430">
    <property type="protein sequence ID" value="CUH91827.1"/>
    <property type="molecule type" value="Genomic_DNA"/>
</dbReference>
<feature type="domain" description="Desulfoferrodoxin ferrous iron-binding" evidence="6">
    <location>
        <begin position="42"/>
        <end position="125"/>
    </location>
</feature>
<dbReference type="KEGG" id="hsd:SD1D_0274"/>
<evidence type="ECO:0000256" key="1">
    <source>
        <dbReference type="ARBA" id="ARBA00005941"/>
    </source>
</evidence>
<dbReference type="InterPro" id="IPR036073">
    <property type="entry name" value="Desulfoferrodoxin_Fe-bd_dom_sf"/>
</dbReference>
<evidence type="ECO:0000256" key="5">
    <source>
        <dbReference type="ARBA" id="ARBA00023004"/>
    </source>
</evidence>
<dbReference type="AlphaFoldDB" id="A0A0K8J2T4"/>
<dbReference type="NCBIfam" id="TIGR00332">
    <property type="entry name" value="neela_ferrous"/>
    <property type="match status" value="1"/>
</dbReference>
<dbReference type="Gene3D" id="2.60.40.730">
    <property type="entry name" value="SOR catalytic domain"/>
    <property type="match status" value="1"/>
</dbReference>
<evidence type="ECO:0000256" key="3">
    <source>
        <dbReference type="ARBA" id="ARBA00022723"/>
    </source>
</evidence>
<dbReference type="GO" id="GO:0005506">
    <property type="term" value="F:iron ion binding"/>
    <property type="evidence" value="ECO:0007669"/>
    <property type="project" value="InterPro"/>
</dbReference>
<keyword evidence="3" id="KW-0479">Metal-binding</keyword>
<gene>
    <name evidence="7" type="ORF">SD1D_0274</name>
</gene>
<dbReference type="RefSeq" id="WP_058257256.1">
    <property type="nucleotide sequence ID" value="NZ_DUPS01000054.1"/>
</dbReference>
<dbReference type="OrthoDB" id="9814936at2"/>
<dbReference type="SUPFAM" id="SSF57802">
    <property type="entry name" value="Rubredoxin-like"/>
    <property type="match status" value="1"/>
</dbReference>
<organism evidence="7 8">
    <name type="scientific">Herbinix luporum</name>
    <dbReference type="NCBI Taxonomy" id="1679721"/>
    <lineage>
        <taxon>Bacteria</taxon>
        <taxon>Bacillati</taxon>
        <taxon>Bacillota</taxon>
        <taxon>Clostridia</taxon>
        <taxon>Lachnospirales</taxon>
        <taxon>Lachnospiraceae</taxon>
        <taxon>Herbinix</taxon>
    </lineage>
</organism>
<dbReference type="PANTHER" id="PTHR36541:SF1">
    <property type="entry name" value="SUPEROXIDE REDUCTASE-RELATED"/>
    <property type="match status" value="1"/>
</dbReference>